<evidence type="ECO:0000259" key="5">
    <source>
        <dbReference type="PROSITE" id="PS50043"/>
    </source>
</evidence>
<keyword evidence="4" id="KW-0175">Coiled coil</keyword>
<evidence type="ECO:0000256" key="2">
    <source>
        <dbReference type="ARBA" id="ARBA00023125"/>
    </source>
</evidence>
<dbReference type="RefSeq" id="WP_114697013.1">
    <property type="nucleotide sequence ID" value="NZ_QQOH01000005.1"/>
</dbReference>
<dbReference type="Pfam" id="PF00196">
    <property type="entry name" value="GerE"/>
    <property type="match status" value="1"/>
</dbReference>
<dbReference type="CDD" id="cd06170">
    <property type="entry name" value="LuxR_C_like"/>
    <property type="match status" value="1"/>
</dbReference>
<name>A0A369WG41_9GAMM</name>
<dbReference type="SMART" id="SM00065">
    <property type="entry name" value="GAF"/>
    <property type="match status" value="1"/>
</dbReference>
<dbReference type="Gene3D" id="3.30.450.40">
    <property type="match status" value="1"/>
</dbReference>
<reference evidence="6 7" key="1">
    <citation type="submission" date="2018-07" db="EMBL/GenBank/DDBJ databases">
        <title>Motiliproteus coralliicola sp. nov., a bacterium isolated from Coral.</title>
        <authorList>
            <person name="Wang G."/>
        </authorList>
    </citation>
    <scope>NUCLEOTIDE SEQUENCE [LARGE SCALE GENOMIC DNA]</scope>
    <source>
        <strain evidence="6 7">C34</strain>
    </source>
</reference>
<dbReference type="SUPFAM" id="SSF55781">
    <property type="entry name" value="GAF domain-like"/>
    <property type="match status" value="1"/>
</dbReference>
<dbReference type="InterPro" id="IPR016032">
    <property type="entry name" value="Sig_transdc_resp-reg_C-effctor"/>
</dbReference>
<dbReference type="AlphaFoldDB" id="A0A369WG41"/>
<evidence type="ECO:0000256" key="3">
    <source>
        <dbReference type="ARBA" id="ARBA00023163"/>
    </source>
</evidence>
<dbReference type="PROSITE" id="PS50043">
    <property type="entry name" value="HTH_LUXR_2"/>
    <property type="match status" value="1"/>
</dbReference>
<feature type="domain" description="HTH luxR-type" evidence="5">
    <location>
        <begin position="250"/>
        <end position="315"/>
    </location>
</feature>
<dbReference type="GO" id="GO:0006355">
    <property type="term" value="P:regulation of DNA-templated transcription"/>
    <property type="evidence" value="ECO:0007669"/>
    <property type="project" value="InterPro"/>
</dbReference>
<sequence>MSKKQRPDIPSPLLEKWQHIVDLLAQLTGTPATLITCVRKDEICLLVRSDQLDNPFQYTGFGKRCSDMYCDEVIRNQKPLLVEDATQSDDWKNAPKFEQGMTFYLGYPLIWPDSEPFGTICVMDRRSDNEAQKHHALIEEFQALINNDLMLLQELEDNRQRQRQLEYSLEEQNLELTSQSTDLDETHTALRVLLRQHEQDRKAIRLEANEELTRLVLPYLERIEQEALSTTQSNCLARLRHQLSSTADQQSIATTLLSPTEQKIVRFIQQDKSSKEIADLMHLAKSTIDFHRKNIRKKLGLKSGSINLKSYLTSRV</sequence>
<dbReference type="PROSITE" id="PS00622">
    <property type="entry name" value="HTH_LUXR_1"/>
    <property type="match status" value="1"/>
</dbReference>
<feature type="coiled-coil region" evidence="4">
    <location>
        <begin position="138"/>
        <end position="214"/>
    </location>
</feature>
<evidence type="ECO:0000256" key="4">
    <source>
        <dbReference type="SAM" id="Coils"/>
    </source>
</evidence>
<evidence type="ECO:0000313" key="7">
    <source>
        <dbReference type="Proteomes" id="UP000253769"/>
    </source>
</evidence>
<keyword evidence="1" id="KW-0805">Transcription regulation</keyword>
<dbReference type="SUPFAM" id="SSF46894">
    <property type="entry name" value="C-terminal effector domain of the bipartite response regulators"/>
    <property type="match status" value="1"/>
</dbReference>
<organism evidence="6 7">
    <name type="scientific">Motiliproteus coralliicola</name>
    <dbReference type="NCBI Taxonomy" id="2283196"/>
    <lineage>
        <taxon>Bacteria</taxon>
        <taxon>Pseudomonadati</taxon>
        <taxon>Pseudomonadota</taxon>
        <taxon>Gammaproteobacteria</taxon>
        <taxon>Oceanospirillales</taxon>
        <taxon>Oceanospirillaceae</taxon>
        <taxon>Motiliproteus</taxon>
    </lineage>
</organism>
<proteinExistence type="predicted"/>
<dbReference type="InterPro" id="IPR000792">
    <property type="entry name" value="Tscrpt_reg_LuxR_C"/>
</dbReference>
<dbReference type="InterPro" id="IPR003018">
    <property type="entry name" value="GAF"/>
</dbReference>
<dbReference type="GO" id="GO:0003677">
    <property type="term" value="F:DNA binding"/>
    <property type="evidence" value="ECO:0007669"/>
    <property type="project" value="UniProtKB-KW"/>
</dbReference>
<evidence type="ECO:0000256" key="1">
    <source>
        <dbReference type="ARBA" id="ARBA00023015"/>
    </source>
</evidence>
<comment type="caution">
    <text evidence="6">The sequence shown here is derived from an EMBL/GenBank/DDBJ whole genome shotgun (WGS) entry which is preliminary data.</text>
</comment>
<dbReference type="PANTHER" id="PTHR44688">
    <property type="entry name" value="DNA-BINDING TRANSCRIPTIONAL ACTIVATOR DEVR_DOSR"/>
    <property type="match status" value="1"/>
</dbReference>
<accession>A0A369WG41</accession>
<dbReference type="Pfam" id="PF01590">
    <property type="entry name" value="GAF"/>
    <property type="match status" value="1"/>
</dbReference>
<dbReference type="SMART" id="SM00421">
    <property type="entry name" value="HTH_LUXR"/>
    <property type="match status" value="1"/>
</dbReference>
<dbReference type="Gene3D" id="1.10.10.10">
    <property type="entry name" value="Winged helix-like DNA-binding domain superfamily/Winged helix DNA-binding domain"/>
    <property type="match status" value="1"/>
</dbReference>
<evidence type="ECO:0000313" key="6">
    <source>
        <dbReference type="EMBL" id="RDE18435.1"/>
    </source>
</evidence>
<keyword evidence="3" id="KW-0804">Transcription</keyword>
<dbReference type="PANTHER" id="PTHR44688:SF16">
    <property type="entry name" value="DNA-BINDING TRANSCRIPTIONAL ACTIVATOR DEVR_DOSR"/>
    <property type="match status" value="1"/>
</dbReference>
<gene>
    <name evidence="6" type="ORF">DV711_17460</name>
</gene>
<dbReference type="InterPro" id="IPR036388">
    <property type="entry name" value="WH-like_DNA-bd_sf"/>
</dbReference>
<dbReference type="OrthoDB" id="343383at2"/>
<dbReference type="PRINTS" id="PR00038">
    <property type="entry name" value="HTHLUXR"/>
</dbReference>
<dbReference type="InterPro" id="IPR029016">
    <property type="entry name" value="GAF-like_dom_sf"/>
</dbReference>
<dbReference type="EMBL" id="QQOH01000005">
    <property type="protein sequence ID" value="RDE18435.1"/>
    <property type="molecule type" value="Genomic_DNA"/>
</dbReference>
<dbReference type="Proteomes" id="UP000253769">
    <property type="component" value="Unassembled WGS sequence"/>
</dbReference>
<protein>
    <submittedName>
        <fullName evidence="6">GAF domain-containing protein</fullName>
    </submittedName>
</protein>
<keyword evidence="7" id="KW-1185">Reference proteome</keyword>
<keyword evidence="2" id="KW-0238">DNA-binding</keyword>